<keyword evidence="1" id="KW-0456">Lyase</keyword>
<dbReference type="InterPro" id="IPR006680">
    <property type="entry name" value="Amidohydro-rel"/>
</dbReference>
<evidence type="ECO:0000313" key="4">
    <source>
        <dbReference type="Proteomes" id="UP000637628"/>
    </source>
</evidence>
<dbReference type="RefSeq" id="WP_203732753.1">
    <property type="nucleotide sequence ID" value="NZ_BAAATX010000038.1"/>
</dbReference>
<accession>A0ABQ3Z630</accession>
<feature type="domain" description="Amidohydrolase-related" evidence="2">
    <location>
        <begin position="3"/>
        <end position="324"/>
    </location>
</feature>
<keyword evidence="4" id="KW-1185">Reference proteome</keyword>
<gene>
    <name evidence="3" type="primary">fldW</name>
    <name evidence="3" type="ORF">Adu01nite_66010</name>
</gene>
<dbReference type="PANTHER" id="PTHR21240">
    <property type="entry name" value="2-AMINO-3-CARBOXYLMUCONATE-6-SEMIALDEHYDE DECARBOXYLASE"/>
    <property type="match status" value="1"/>
</dbReference>
<evidence type="ECO:0000256" key="1">
    <source>
        <dbReference type="ARBA" id="ARBA00023239"/>
    </source>
</evidence>
<reference evidence="3 4" key="1">
    <citation type="submission" date="2021-01" db="EMBL/GenBank/DDBJ databases">
        <title>Whole genome shotgun sequence of Actinoplanes durhamensis NBRC 14914.</title>
        <authorList>
            <person name="Komaki H."/>
            <person name="Tamura T."/>
        </authorList>
    </citation>
    <scope>NUCLEOTIDE SEQUENCE [LARGE SCALE GENOMIC DNA]</scope>
    <source>
        <strain evidence="3 4">NBRC 14914</strain>
    </source>
</reference>
<sequence>MIIDCHGHYTTVPQAHTDWRKAQLSSESTPAYPNISDDEIRESIEGSQLRLMRERGVDLTIFSPRASAMAHHEGTEEISRQWAEACNDLIHRVTRLYPDNFAGVCQLPQSPGVPIANSIGELRRCVEELGFVGCNLNPDPSGGHWTSAPLTDRSWYPFYEAMVELDVPAMVHVSAVTNPNFHATGSAYLNADTTAFMQFMQSDLFKDFPDLRMIIPHGGGAVPYHWGRFRGLADMLDRPPLAESVMRNVFFDTCVYHQPGINLLFEVIDLDNLMFGSEMVGAVRGIDPTTGHYFDDTRRYVEALGLTDPDRARVFEGNARRVYPRLGN</sequence>
<dbReference type="Pfam" id="PF04909">
    <property type="entry name" value="Amidohydro_2"/>
    <property type="match status" value="1"/>
</dbReference>
<organism evidence="3 4">
    <name type="scientific">Paractinoplanes durhamensis</name>
    <dbReference type="NCBI Taxonomy" id="113563"/>
    <lineage>
        <taxon>Bacteria</taxon>
        <taxon>Bacillati</taxon>
        <taxon>Actinomycetota</taxon>
        <taxon>Actinomycetes</taxon>
        <taxon>Micromonosporales</taxon>
        <taxon>Micromonosporaceae</taxon>
        <taxon>Paractinoplanes</taxon>
    </lineage>
</organism>
<proteinExistence type="predicted"/>
<evidence type="ECO:0000259" key="2">
    <source>
        <dbReference type="Pfam" id="PF04909"/>
    </source>
</evidence>
<dbReference type="SUPFAM" id="SSF51556">
    <property type="entry name" value="Metallo-dependent hydrolases"/>
    <property type="match status" value="1"/>
</dbReference>
<dbReference type="EMBL" id="BOML01000053">
    <property type="protein sequence ID" value="GIE05251.1"/>
    <property type="molecule type" value="Genomic_DNA"/>
</dbReference>
<protein>
    <submittedName>
        <fullName evidence="3">4-oxalomesaconate hydratase</fullName>
    </submittedName>
</protein>
<dbReference type="InterPro" id="IPR032466">
    <property type="entry name" value="Metal_Hydrolase"/>
</dbReference>
<evidence type="ECO:0000313" key="3">
    <source>
        <dbReference type="EMBL" id="GIE05251.1"/>
    </source>
</evidence>
<dbReference type="Gene3D" id="3.20.20.140">
    <property type="entry name" value="Metal-dependent hydrolases"/>
    <property type="match status" value="1"/>
</dbReference>
<dbReference type="InterPro" id="IPR032465">
    <property type="entry name" value="ACMSD"/>
</dbReference>
<comment type="caution">
    <text evidence="3">The sequence shown here is derived from an EMBL/GenBank/DDBJ whole genome shotgun (WGS) entry which is preliminary data.</text>
</comment>
<dbReference type="Proteomes" id="UP000637628">
    <property type="component" value="Unassembled WGS sequence"/>
</dbReference>
<name>A0ABQ3Z630_9ACTN</name>
<dbReference type="PANTHER" id="PTHR21240:SF28">
    <property type="entry name" value="ISO-OROTATE DECARBOXYLASE (EUROFUNG)"/>
    <property type="match status" value="1"/>
</dbReference>